<dbReference type="EMBL" id="ML208462">
    <property type="protein sequence ID" value="TFK64772.1"/>
    <property type="molecule type" value="Genomic_DNA"/>
</dbReference>
<name>A0ACD3AGA4_9AGAR</name>
<keyword evidence="2" id="KW-1185">Reference proteome</keyword>
<evidence type="ECO:0000313" key="1">
    <source>
        <dbReference type="EMBL" id="TFK64772.1"/>
    </source>
</evidence>
<dbReference type="Proteomes" id="UP000308600">
    <property type="component" value="Unassembled WGS sequence"/>
</dbReference>
<sequence length="533" mass="59664">MSATCDHLRLDKHSESIAKIDHDIHDLEKRIRHLRAARNKLIPVSDLPTEILTRIFGLVQVLENGGMTTAKILPITWVSQHWRDVAIACPQLWCHIDQSSLKWFRESLKRCRNSNVSVKITVPMIQDEIALKELFDESFSRLTSLKCLSDDFDPVDVHWSRPLPFSWNEPAPPLLESLTLGMYKIPDDIFSGATPQLRRLVLNGSELTVGTLSRFTGLTHLSITNPFPKMLLPQLLGVLSFMPHLEAILLSFLFDIHPGVVSPDFPSPQLPNLTSLQLVEYEHHDGILRLLHHIEIPDTVSLRIHVAADEFSSSDMSAIFDAVNRRLPPTRPIHAIAMDFHAPHFTNFHFYHSPSWNPVEGCVKIEIEIDSANGPQIADLMTPLNTLALGSVQTLYLDSSIPIPPISDIWDAVFSPLHNVEEVRIQNSFATAFIGYLTHSSELQQGKVFPSMQKLVLGPLRPKLPSTTSSMLDDVISLRRKSGLKEVIAQKGLGGWEPANIAAFDVVLAPMKPPCELGNLEDYLMYDSEGSDA</sequence>
<proteinExistence type="predicted"/>
<evidence type="ECO:0000313" key="2">
    <source>
        <dbReference type="Proteomes" id="UP000308600"/>
    </source>
</evidence>
<reference evidence="1 2" key="1">
    <citation type="journal article" date="2019" name="Nat. Ecol. Evol.">
        <title>Megaphylogeny resolves global patterns of mushroom evolution.</title>
        <authorList>
            <person name="Varga T."/>
            <person name="Krizsan K."/>
            <person name="Foldi C."/>
            <person name="Dima B."/>
            <person name="Sanchez-Garcia M."/>
            <person name="Sanchez-Ramirez S."/>
            <person name="Szollosi G.J."/>
            <person name="Szarkandi J.G."/>
            <person name="Papp V."/>
            <person name="Albert L."/>
            <person name="Andreopoulos W."/>
            <person name="Angelini C."/>
            <person name="Antonin V."/>
            <person name="Barry K.W."/>
            <person name="Bougher N.L."/>
            <person name="Buchanan P."/>
            <person name="Buyck B."/>
            <person name="Bense V."/>
            <person name="Catcheside P."/>
            <person name="Chovatia M."/>
            <person name="Cooper J."/>
            <person name="Damon W."/>
            <person name="Desjardin D."/>
            <person name="Finy P."/>
            <person name="Geml J."/>
            <person name="Haridas S."/>
            <person name="Hughes K."/>
            <person name="Justo A."/>
            <person name="Karasinski D."/>
            <person name="Kautmanova I."/>
            <person name="Kiss B."/>
            <person name="Kocsube S."/>
            <person name="Kotiranta H."/>
            <person name="LaButti K.M."/>
            <person name="Lechner B.E."/>
            <person name="Liimatainen K."/>
            <person name="Lipzen A."/>
            <person name="Lukacs Z."/>
            <person name="Mihaltcheva S."/>
            <person name="Morgado L.N."/>
            <person name="Niskanen T."/>
            <person name="Noordeloos M.E."/>
            <person name="Ohm R.A."/>
            <person name="Ortiz-Santana B."/>
            <person name="Ovrebo C."/>
            <person name="Racz N."/>
            <person name="Riley R."/>
            <person name="Savchenko A."/>
            <person name="Shiryaev A."/>
            <person name="Soop K."/>
            <person name="Spirin V."/>
            <person name="Szebenyi C."/>
            <person name="Tomsovsky M."/>
            <person name="Tulloss R.E."/>
            <person name="Uehling J."/>
            <person name="Grigoriev I.V."/>
            <person name="Vagvolgyi C."/>
            <person name="Papp T."/>
            <person name="Martin F.M."/>
            <person name="Miettinen O."/>
            <person name="Hibbett D.S."/>
            <person name="Nagy L.G."/>
        </authorList>
    </citation>
    <scope>NUCLEOTIDE SEQUENCE [LARGE SCALE GENOMIC DNA]</scope>
    <source>
        <strain evidence="1 2">NL-1719</strain>
    </source>
</reference>
<gene>
    <name evidence="1" type="ORF">BDN72DRAFT_846298</name>
</gene>
<accession>A0ACD3AGA4</accession>
<organism evidence="1 2">
    <name type="scientific">Pluteus cervinus</name>
    <dbReference type="NCBI Taxonomy" id="181527"/>
    <lineage>
        <taxon>Eukaryota</taxon>
        <taxon>Fungi</taxon>
        <taxon>Dikarya</taxon>
        <taxon>Basidiomycota</taxon>
        <taxon>Agaricomycotina</taxon>
        <taxon>Agaricomycetes</taxon>
        <taxon>Agaricomycetidae</taxon>
        <taxon>Agaricales</taxon>
        <taxon>Pluteineae</taxon>
        <taxon>Pluteaceae</taxon>
        <taxon>Pluteus</taxon>
    </lineage>
</organism>
<protein>
    <submittedName>
        <fullName evidence="1">Uncharacterized protein</fullName>
    </submittedName>
</protein>